<dbReference type="OrthoDB" id="24030at10239"/>
<dbReference type="KEGG" id="vg:23679584"/>
<gene>
    <name evidence="1" type="primary">78</name>
    <name evidence="1" type="ORF">PBI_GAIA_78</name>
</gene>
<evidence type="ECO:0000313" key="2">
    <source>
        <dbReference type="Proteomes" id="UP000027491"/>
    </source>
</evidence>
<sequence length="56" mass="6593">MNKWSVRRWNGVWGIYEPGRTWPLDSEADHACAMEVARRYAIFDELVNGHLNMEVD</sequence>
<dbReference type="GeneID" id="23679584"/>
<dbReference type="RefSeq" id="YP_009124820.1">
    <property type="nucleotide sequence ID" value="NC_026590.1"/>
</dbReference>
<protein>
    <submittedName>
        <fullName evidence="1">Uncharacterized protein</fullName>
    </submittedName>
</protein>
<organism evidence="1 2">
    <name type="scientific">Mycobacterium phage Gaia</name>
    <dbReference type="NCBI Taxonomy" id="1486472"/>
    <lineage>
        <taxon>Viruses</taxon>
        <taxon>Duplodnaviria</taxon>
        <taxon>Heunggongvirae</taxon>
        <taxon>Uroviricota</taxon>
        <taxon>Caudoviricetes</taxon>
        <taxon>Gaiavirus</taxon>
        <taxon>Gaiavirus gaia</taxon>
    </lineage>
</organism>
<keyword evidence="2" id="KW-1185">Reference proteome</keyword>
<accession>A0A068F1S3</accession>
<dbReference type="EMBL" id="KJ567043">
    <property type="protein sequence ID" value="AID58897.1"/>
    <property type="molecule type" value="Genomic_DNA"/>
</dbReference>
<reference evidence="1 2" key="1">
    <citation type="submission" date="2014-03" db="EMBL/GenBank/DDBJ databases">
        <authorList>
            <person name="Yoder B.A."/>
            <person name="Colicchio M.A."/>
            <person name="Schafer C.E."/>
            <person name="Abrahim M.R."/>
            <person name="Adkins N.L."/>
            <person name="Burke K.A."/>
            <person name="Churilla B.M."/>
            <person name="Cohen K.L."/>
            <person name="Fasoranti T.O."/>
            <person name="Genkil J.S."/>
            <person name="Kramer Z.J."/>
            <person name="Prout A.K."/>
            <person name="Schwarz A.G."/>
            <person name="Tish M."/>
            <person name="Vispute N."/>
            <person name="Wilkes K.E."/>
            <person name="Williams C.R."/>
            <person name="Xiao X."/>
            <person name="Yu V.J."/>
            <person name="Lapin J.S."/>
            <person name="Ott C.T."/>
            <person name="Walburn T.D."/>
            <person name="Bradley K.W."/>
            <person name="Clarke D.Q."/>
            <person name="Lewis M.F."/>
            <person name="Barker L.P."/>
            <person name="Bailey C."/>
            <person name="Asai D.J."/>
            <person name="Bowman C.A."/>
            <person name="Russell D.A."/>
            <person name="Pope W.H."/>
            <person name="Jacobs-Sera D."/>
            <person name="Hendrix R.W."/>
            <person name="Hatfull G.F."/>
        </authorList>
    </citation>
    <scope>NUCLEOTIDE SEQUENCE [LARGE SCALE GENOMIC DNA]</scope>
</reference>
<evidence type="ECO:0000313" key="1">
    <source>
        <dbReference type="EMBL" id="AID58897.1"/>
    </source>
</evidence>
<name>A0A068F1S3_9CAUD</name>
<dbReference type="Proteomes" id="UP000027491">
    <property type="component" value="Segment"/>
</dbReference>
<proteinExistence type="predicted"/>